<reference evidence="8 9" key="1">
    <citation type="submission" date="2021-04" db="EMBL/GenBank/DDBJ databases">
        <title>Paenibacillus sp. DLE-14 whole genome sequence.</title>
        <authorList>
            <person name="Ham Y.J."/>
        </authorList>
    </citation>
    <scope>NUCLEOTIDE SEQUENCE [LARGE SCALE GENOMIC DNA]</scope>
    <source>
        <strain evidence="8 9">DLE-14</strain>
    </source>
</reference>
<evidence type="ECO:0000256" key="2">
    <source>
        <dbReference type="ARBA" id="ARBA00012758"/>
    </source>
</evidence>
<organism evidence="8 9">
    <name type="scientific">Paenibacillus lignilyticus</name>
    <dbReference type="NCBI Taxonomy" id="1172615"/>
    <lineage>
        <taxon>Bacteria</taxon>
        <taxon>Bacillati</taxon>
        <taxon>Bacillota</taxon>
        <taxon>Bacilli</taxon>
        <taxon>Bacillales</taxon>
        <taxon>Paenibacillaceae</taxon>
        <taxon>Paenibacillus</taxon>
    </lineage>
</organism>
<keyword evidence="9" id="KW-1185">Reference proteome</keyword>
<dbReference type="InterPro" id="IPR013148">
    <property type="entry name" value="Glyco_hydro_32_N"/>
</dbReference>
<dbReference type="PROSITE" id="PS00609">
    <property type="entry name" value="GLYCOSYL_HYDROL_F32"/>
    <property type="match status" value="1"/>
</dbReference>
<proteinExistence type="inferred from homology"/>
<evidence type="ECO:0000256" key="1">
    <source>
        <dbReference type="ARBA" id="ARBA00009902"/>
    </source>
</evidence>
<dbReference type="RefSeq" id="WP_210660619.1">
    <property type="nucleotide sequence ID" value="NZ_JAGKSP010000007.1"/>
</dbReference>
<dbReference type="Pfam" id="PF08244">
    <property type="entry name" value="Glyco_hydro_32C"/>
    <property type="match status" value="1"/>
</dbReference>
<keyword evidence="4 5" id="KW-0326">Glycosidase</keyword>
<dbReference type="PANTHER" id="PTHR43101:SF1">
    <property type="entry name" value="BETA-FRUCTOSIDASE"/>
    <property type="match status" value="1"/>
</dbReference>
<dbReference type="CDD" id="cd08996">
    <property type="entry name" value="GH32_FFase"/>
    <property type="match status" value="1"/>
</dbReference>
<dbReference type="SUPFAM" id="SSF75005">
    <property type="entry name" value="Arabinanase/levansucrase/invertase"/>
    <property type="match status" value="1"/>
</dbReference>
<dbReference type="GO" id="GO:0016787">
    <property type="term" value="F:hydrolase activity"/>
    <property type="evidence" value="ECO:0007669"/>
    <property type="project" value="UniProtKB-KW"/>
</dbReference>
<dbReference type="PANTHER" id="PTHR43101">
    <property type="entry name" value="BETA-FRUCTOSIDASE"/>
    <property type="match status" value="1"/>
</dbReference>
<dbReference type="SMART" id="SM00640">
    <property type="entry name" value="Glyco_32"/>
    <property type="match status" value="1"/>
</dbReference>
<evidence type="ECO:0000313" key="9">
    <source>
        <dbReference type="Proteomes" id="UP000673394"/>
    </source>
</evidence>
<accession>A0ABS5CFX9</accession>
<dbReference type="InterPro" id="IPR023296">
    <property type="entry name" value="Glyco_hydro_beta-prop_sf"/>
</dbReference>
<dbReference type="Gene3D" id="2.115.10.20">
    <property type="entry name" value="Glycosyl hydrolase domain, family 43"/>
    <property type="match status" value="1"/>
</dbReference>
<dbReference type="InterPro" id="IPR001362">
    <property type="entry name" value="Glyco_hydro_32"/>
</dbReference>
<feature type="domain" description="Glycosyl hydrolase family 32 C-terminal" evidence="7">
    <location>
        <begin position="306"/>
        <end position="460"/>
    </location>
</feature>
<dbReference type="Proteomes" id="UP000673394">
    <property type="component" value="Unassembled WGS sequence"/>
</dbReference>
<dbReference type="InterPro" id="IPR018053">
    <property type="entry name" value="Glyco_hydro_32_AS"/>
</dbReference>
<dbReference type="InterPro" id="IPR051214">
    <property type="entry name" value="GH32_Enzymes"/>
</dbReference>
<dbReference type="EMBL" id="JAGKSP010000007">
    <property type="protein sequence ID" value="MBP3964750.1"/>
    <property type="molecule type" value="Genomic_DNA"/>
</dbReference>
<dbReference type="InterPro" id="IPR013320">
    <property type="entry name" value="ConA-like_dom_sf"/>
</dbReference>
<dbReference type="InterPro" id="IPR013189">
    <property type="entry name" value="Glyco_hydro_32_C"/>
</dbReference>
<name>A0ABS5CFX9_9BACL</name>
<feature type="domain" description="Glycosyl hydrolase family 32 N-terminal" evidence="6">
    <location>
        <begin position="9"/>
        <end position="303"/>
    </location>
</feature>
<evidence type="ECO:0000259" key="7">
    <source>
        <dbReference type="Pfam" id="PF08244"/>
    </source>
</evidence>
<dbReference type="SUPFAM" id="SSF49899">
    <property type="entry name" value="Concanavalin A-like lectins/glucanases"/>
    <property type="match status" value="1"/>
</dbReference>
<gene>
    <name evidence="8" type="ORF">I8J30_18685</name>
</gene>
<evidence type="ECO:0000256" key="3">
    <source>
        <dbReference type="ARBA" id="ARBA00022801"/>
    </source>
</evidence>
<dbReference type="Pfam" id="PF00251">
    <property type="entry name" value="Glyco_hydro_32N"/>
    <property type="match status" value="1"/>
</dbReference>
<keyword evidence="3 5" id="KW-0378">Hydrolase</keyword>
<evidence type="ECO:0000256" key="4">
    <source>
        <dbReference type="ARBA" id="ARBA00023295"/>
    </source>
</evidence>
<sequence>MDRYRPRYHFTPPHNWMNDPNGPFQLGGEYHLFYQHNPSAPEWGTIHWGHAKSTDLVNWTHLPFALAPSNGLGESHCYSGCSVVNGDEVKLFYTSIGEGERNATSGAQQWTAGAVAGDLLSWRKPGDDNPALTSELHGETRITEWRDPYVWKEQDGWRMLLGGIEGEKGCGMIYRSDDLKNWSYKGIFYKGEEWIWECPHLFRFGEDKAVLFYSPSGPVRYVSGTFHEDRLTDVKKHGTVDGGGWEGYYASTGFADENGRRILLGWAPEGRGENFPERLDWAGTLALPRVVDLKPNGALAMTPVPELESLRDECRRSFAKLSIGQESINACVRSTSFECVVDVDRRSLEGGQLTVSVFASPCGSERTDVRLDLAANTVVIDRLQSSLFPNVNKKPVEATLPPADGAETLRLRIFADQSIIEVFADDETCLTARVYPSLADSSGIELRSSGALADCQVEIWEMKAAELK</sequence>
<evidence type="ECO:0000313" key="8">
    <source>
        <dbReference type="EMBL" id="MBP3964750.1"/>
    </source>
</evidence>
<evidence type="ECO:0000256" key="5">
    <source>
        <dbReference type="RuleBase" id="RU362110"/>
    </source>
</evidence>
<dbReference type="Gene3D" id="2.60.120.560">
    <property type="entry name" value="Exo-inulinase, domain 1"/>
    <property type="match status" value="1"/>
</dbReference>
<comment type="similarity">
    <text evidence="1 5">Belongs to the glycosyl hydrolase 32 family.</text>
</comment>
<dbReference type="EC" id="3.2.1.26" evidence="2"/>
<comment type="caution">
    <text evidence="8">The sequence shown here is derived from an EMBL/GenBank/DDBJ whole genome shotgun (WGS) entry which is preliminary data.</text>
</comment>
<evidence type="ECO:0000259" key="6">
    <source>
        <dbReference type="Pfam" id="PF00251"/>
    </source>
</evidence>
<protein>
    <recommendedName>
        <fullName evidence="2">beta-fructofuranosidase</fullName>
        <ecNumber evidence="2">3.2.1.26</ecNumber>
    </recommendedName>
</protein>